<feature type="domain" description="CMP/dCMP-type deaminase" evidence="3">
    <location>
        <begin position="26"/>
        <end position="148"/>
    </location>
</feature>
<name>A0ABR9N0C5_9MICO</name>
<dbReference type="EC" id="3.5.4.5" evidence="4"/>
<dbReference type="CDD" id="cd01283">
    <property type="entry name" value="cytidine_deaminase"/>
    <property type="match status" value="1"/>
</dbReference>
<evidence type="ECO:0000256" key="2">
    <source>
        <dbReference type="SAM" id="MobiDB-lite"/>
    </source>
</evidence>
<dbReference type="SUPFAM" id="SSF53927">
    <property type="entry name" value="Cytidine deaminase-like"/>
    <property type="match status" value="1"/>
</dbReference>
<dbReference type="Pfam" id="PF00383">
    <property type="entry name" value="dCMP_cyt_deam_1"/>
    <property type="match status" value="1"/>
</dbReference>
<dbReference type="EMBL" id="JADAQT010000097">
    <property type="protein sequence ID" value="MBE1877107.1"/>
    <property type="molecule type" value="Genomic_DNA"/>
</dbReference>
<dbReference type="InterPro" id="IPR050202">
    <property type="entry name" value="Cyt/Deoxycyt_deaminase"/>
</dbReference>
<reference evidence="4 5" key="1">
    <citation type="submission" date="2020-10" db="EMBL/GenBank/DDBJ databases">
        <title>Myceligenerans pegani sp. nov., an endophytic actinomycete isolated from Peganum harmala L. in Xinjiang, China.</title>
        <authorList>
            <person name="Xin L."/>
        </authorList>
    </citation>
    <scope>NUCLEOTIDE SEQUENCE [LARGE SCALE GENOMIC DNA]</scope>
    <source>
        <strain evidence="4 5">TRM65318</strain>
    </source>
</reference>
<evidence type="ECO:0000259" key="3">
    <source>
        <dbReference type="PROSITE" id="PS51747"/>
    </source>
</evidence>
<evidence type="ECO:0000313" key="5">
    <source>
        <dbReference type="Proteomes" id="UP000625527"/>
    </source>
</evidence>
<protein>
    <submittedName>
        <fullName evidence="4">Cytidine deaminase</fullName>
        <ecNumber evidence="4">3.5.4.5</ecNumber>
    </submittedName>
</protein>
<sequence length="188" mass="19342">MSTTDDGGHADRTPATDATTTAVVHPDWEALREAARDALRYAYAPYSGFPVGAAALADDGRLLTGANVENAAYGVTLCAECSLVSALMMSGGGRLVAFTCTDADGRVIMACGRCRQLLWEHGGPELLVETPRGVLPMDQVLPQAFGPEDLARVRDGRSAAGDAAAGDAGAAAPRTRDLGSAAHGEEPS</sequence>
<dbReference type="GO" id="GO:0004126">
    <property type="term" value="F:cytidine deaminase activity"/>
    <property type="evidence" value="ECO:0007669"/>
    <property type="project" value="UniProtKB-EC"/>
</dbReference>
<proteinExistence type="inferred from homology"/>
<dbReference type="NCBIfam" id="NF004064">
    <property type="entry name" value="PRK05578.1"/>
    <property type="match status" value="1"/>
</dbReference>
<evidence type="ECO:0000256" key="1">
    <source>
        <dbReference type="ARBA" id="ARBA00006576"/>
    </source>
</evidence>
<keyword evidence="5" id="KW-1185">Reference proteome</keyword>
<comment type="similarity">
    <text evidence="1">Belongs to the cytidine and deoxycytidylate deaminase family.</text>
</comment>
<keyword evidence="4" id="KW-0378">Hydrolase</keyword>
<comment type="caution">
    <text evidence="4">The sequence shown here is derived from an EMBL/GenBank/DDBJ whole genome shotgun (WGS) entry which is preliminary data.</text>
</comment>
<dbReference type="Gene3D" id="3.40.140.10">
    <property type="entry name" value="Cytidine Deaminase, domain 2"/>
    <property type="match status" value="1"/>
</dbReference>
<evidence type="ECO:0000313" key="4">
    <source>
        <dbReference type="EMBL" id="MBE1877107.1"/>
    </source>
</evidence>
<dbReference type="PANTHER" id="PTHR11644:SF2">
    <property type="entry name" value="CYTIDINE DEAMINASE"/>
    <property type="match status" value="1"/>
</dbReference>
<gene>
    <name evidence="4" type="ORF">IHE71_15540</name>
</gene>
<dbReference type="Proteomes" id="UP000625527">
    <property type="component" value="Unassembled WGS sequence"/>
</dbReference>
<feature type="region of interest" description="Disordered" evidence="2">
    <location>
        <begin position="155"/>
        <end position="188"/>
    </location>
</feature>
<organism evidence="4 5">
    <name type="scientific">Myceligenerans pegani</name>
    <dbReference type="NCBI Taxonomy" id="2776917"/>
    <lineage>
        <taxon>Bacteria</taxon>
        <taxon>Bacillati</taxon>
        <taxon>Actinomycetota</taxon>
        <taxon>Actinomycetes</taxon>
        <taxon>Micrococcales</taxon>
        <taxon>Promicromonosporaceae</taxon>
        <taxon>Myceligenerans</taxon>
    </lineage>
</organism>
<dbReference type="InterPro" id="IPR002125">
    <property type="entry name" value="CMP_dCMP_dom"/>
</dbReference>
<dbReference type="PROSITE" id="PS51747">
    <property type="entry name" value="CYT_DCMP_DEAMINASES_2"/>
    <property type="match status" value="1"/>
</dbReference>
<feature type="compositionally biased region" description="Low complexity" evidence="2">
    <location>
        <begin position="158"/>
        <end position="173"/>
    </location>
</feature>
<dbReference type="InterPro" id="IPR016193">
    <property type="entry name" value="Cytidine_deaminase-like"/>
</dbReference>
<dbReference type="PANTHER" id="PTHR11644">
    <property type="entry name" value="CYTIDINE DEAMINASE"/>
    <property type="match status" value="1"/>
</dbReference>
<accession>A0ABR9N0C5</accession>